<organism evidence="1 2">
    <name type="scientific">Dysgonomonas termitidis</name>
    <dbReference type="NCBI Taxonomy" id="1516126"/>
    <lineage>
        <taxon>Bacteria</taxon>
        <taxon>Pseudomonadati</taxon>
        <taxon>Bacteroidota</taxon>
        <taxon>Bacteroidia</taxon>
        <taxon>Bacteroidales</taxon>
        <taxon>Dysgonomonadaceae</taxon>
        <taxon>Dysgonomonas</taxon>
    </lineage>
</organism>
<evidence type="ECO:0008006" key="3">
    <source>
        <dbReference type="Google" id="ProtNLM"/>
    </source>
</evidence>
<proteinExistence type="predicted"/>
<name>A0ABV9KV62_9BACT</name>
<evidence type="ECO:0000313" key="1">
    <source>
        <dbReference type="EMBL" id="MFC4673471.1"/>
    </source>
</evidence>
<sequence>MEENKKELTPDPEEMEVKTMLLKVAEIAQRKKIPLLCLTKLDTLDMDMTIGIGNPISIIELIEQSIKKDPVAKKMYISAVAICMLDENNKSVPDADLNLAKHVQKNDPAGN</sequence>
<dbReference type="EMBL" id="JBHSGN010000057">
    <property type="protein sequence ID" value="MFC4673471.1"/>
    <property type="molecule type" value="Genomic_DNA"/>
</dbReference>
<reference evidence="2" key="1">
    <citation type="journal article" date="2019" name="Int. J. Syst. Evol. Microbiol.">
        <title>The Global Catalogue of Microorganisms (GCM) 10K type strain sequencing project: providing services to taxonomists for standard genome sequencing and annotation.</title>
        <authorList>
            <consortium name="The Broad Institute Genomics Platform"/>
            <consortium name="The Broad Institute Genome Sequencing Center for Infectious Disease"/>
            <person name="Wu L."/>
            <person name="Ma J."/>
        </authorList>
    </citation>
    <scope>NUCLEOTIDE SEQUENCE [LARGE SCALE GENOMIC DNA]</scope>
    <source>
        <strain evidence="2">CCUG 66188</strain>
    </source>
</reference>
<dbReference type="Proteomes" id="UP001596023">
    <property type="component" value="Unassembled WGS sequence"/>
</dbReference>
<evidence type="ECO:0000313" key="2">
    <source>
        <dbReference type="Proteomes" id="UP001596023"/>
    </source>
</evidence>
<accession>A0ABV9KV62</accession>
<protein>
    <recommendedName>
        <fullName evidence="3">SF4 helicase domain-containing protein</fullName>
    </recommendedName>
</protein>
<comment type="caution">
    <text evidence="1">The sequence shown here is derived from an EMBL/GenBank/DDBJ whole genome shotgun (WGS) entry which is preliminary data.</text>
</comment>
<gene>
    <name evidence="1" type="ORF">ACFO6W_07190</name>
</gene>
<keyword evidence="2" id="KW-1185">Reference proteome</keyword>
<dbReference type="RefSeq" id="WP_379994777.1">
    <property type="nucleotide sequence ID" value="NZ_JBHSGN010000057.1"/>
</dbReference>